<evidence type="ECO:0000256" key="6">
    <source>
        <dbReference type="ARBA" id="ARBA00023242"/>
    </source>
</evidence>
<comment type="caution">
    <text evidence="9">The sequence shown here is derived from an EMBL/GenBank/DDBJ whole genome shotgun (WGS) entry which is preliminary data.</text>
</comment>
<protein>
    <recommendedName>
        <fullName evidence="4">EKC/KEOPS complex subunit CGI121</fullName>
    </recommendedName>
    <alternativeName>
        <fullName evidence="3">EKC/KEOPS complex subunit cgi121</fullName>
    </alternativeName>
</protein>
<dbReference type="GO" id="GO:0000408">
    <property type="term" value="C:EKC/KEOPS complex"/>
    <property type="evidence" value="ECO:0007669"/>
    <property type="project" value="TreeGrafter"/>
</dbReference>
<dbReference type="AlphaFoldDB" id="A0AAN6HH52"/>
<keyword evidence="6 8" id="KW-0539">Nucleus</keyword>
<comment type="subcellular location">
    <subcellularLocation>
        <location evidence="1">Nucleus</location>
    </subcellularLocation>
</comment>
<dbReference type="Gene3D" id="3.30.2380.10">
    <property type="entry name" value="CGI121/TPRKB"/>
    <property type="match status" value="1"/>
</dbReference>
<comment type="similarity">
    <text evidence="2 8">Belongs to the CGI121/TPRKB family.</text>
</comment>
<gene>
    <name evidence="9" type="ORF">FAUST_4239</name>
</gene>
<keyword evidence="5" id="KW-0819">tRNA processing</keyword>
<accession>A0AAN6HH52</accession>
<evidence type="ECO:0000256" key="3">
    <source>
        <dbReference type="ARBA" id="ARBA00015316"/>
    </source>
</evidence>
<evidence type="ECO:0000256" key="8">
    <source>
        <dbReference type="RuleBase" id="RU004398"/>
    </source>
</evidence>
<dbReference type="SUPFAM" id="SSF143870">
    <property type="entry name" value="PF0523-like"/>
    <property type="match status" value="1"/>
</dbReference>
<dbReference type="PANTHER" id="PTHR15840:SF10">
    <property type="entry name" value="EKC_KEOPS COMPLEX SUBUNIT TPRKB"/>
    <property type="match status" value="1"/>
</dbReference>
<proteinExistence type="inferred from homology"/>
<name>A0AAN6HH52_FUSAU</name>
<evidence type="ECO:0000256" key="7">
    <source>
        <dbReference type="ARBA" id="ARBA00025043"/>
    </source>
</evidence>
<dbReference type="Proteomes" id="UP000537989">
    <property type="component" value="Unassembled WGS sequence"/>
</dbReference>
<keyword evidence="10" id="KW-1185">Reference proteome</keyword>
<evidence type="ECO:0000313" key="10">
    <source>
        <dbReference type="Proteomes" id="UP000537989"/>
    </source>
</evidence>
<dbReference type="GO" id="GO:0005634">
    <property type="term" value="C:nucleus"/>
    <property type="evidence" value="ECO:0007669"/>
    <property type="project" value="UniProtKB-SubCell"/>
</dbReference>
<evidence type="ECO:0000256" key="4">
    <source>
        <dbReference type="ARBA" id="ARBA00016009"/>
    </source>
</evidence>
<dbReference type="GO" id="GO:0002949">
    <property type="term" value="P:tRNA threonylcarbamoyladenosine modification"/>
    <property type="evidence" value="ECO:0007669"/>
    <property type="project" value="TreeGrafter"/>
</dbReference>
<reference evidence="9 10" key="1">
    <citation type="submission" date="2020-02" db="EMBL/GenBank/DDBJ databases">
        <title>Identification and distribution of gene clusters putatively required for synthesis of sphingolipid metabolism inhibitors in phylogenetically diverse species of the filamentous fungus Fusarium.</title>
        <authorList>
            <person name="Kim H.-S."/>
            <person name="Busman M."/>
            <person name="Brown D.W."/>
            <person name="Divon H."/>
            <person name="Uhlig S."/>
            <person name="Proctor R.H."/>
        </authorList>
    </citation>
    <scope>NUCLEOTIDE SEQUENCE [LARGE SCALE GENOMIC DNA]</scope>
    <source>
        <strain evidence="9 10">NRRL 2903</strain>
    </source>
</reference>
<dbReference type="PANTHER" id="PTHR15840">
    <property type="entry name" value="CGI-121 FAMILY MEMBER"/>
    <property type="match status" value="1"/>
</dbReference>
<dbReference type="Pfam" id="PF08617">
    <property type="entry name" value="CGI-121"/>
    <property type="match status" value="1"/>
</dbReference>
<comment type="function">
    <text evidence="7">Component of the EKC/KEOPS complex that is required for the formation of a threonylcarbamoyl group on adenosine at position 37 (t(6)A37) in tRNAs that read codons beginning with adenine. The complex is probably involved in the transfer of the threonylcarbamoyl moiety of threonylcarbamoyl-AMP (TC-AMP) to the N6 group of A37. CGI121 acts as an allosteric effector that regulates the t(6)A activity of the complex. The EKC/KEOPS complex also promotes both telomere uncapping and telomere elongation. The complex is required for efficient recruitment of transcriptional coactivators. CGI121 is not required for tRNA modification.</text>
</comment>
<sequence length="203" mass="22445">MALETVTLEHLPASHKVYVALFRGVNNAAFLHQQLLARNPEFEYAFIDASVGLSIEQVVSRLQLLSAVFKATSTAVNGALRTPNVHSEIVCTMSSSNNIADAYRRYGISPSTQDLVVVKITFPGEDGAEPLTQDQIWEHLKTNVEGEAVSITDEQISIATDVPKVRKYYKLNGLKWLDDIQDEKVKQKEMESLVIGAMALRGV</sequence>
<organism evidence="9 10">
    <name type="scientific">Fusarium austroamericanum</name>
    <dbReference type="NCBI Taxonomy" id="282268"/>
    <lineage>
        <taxon>Eukaryota</taxon>
        <taxon>Fungi</taxon>
        <taxon>Dikarya</taxon>
        <taxon>Ascomycota</taxon>
        <taxon>Pezizomycotina</taxon>
        <taxon>Sordariomycetes</taxon>
        <taxon>Hypocreomycetidae</taxon>
        <taxon>Hypocreales</taxon>
        <taxon>Nectriaceae</taxon>
        <taxon>Fusarium</taxon>
    </lineage>
</organism>
<dbReference type="GO" id="GO:0005829">
    <property type="term" value="C:cytosol"/>
    <property type="evidence" value="ECO:0007669"/>
    <property type="project" value="TreeGrafter"/>
</dbReference>
<evidence type="ECO:0000256" key="1">
    <source>
        <dbReference type="ARBA" id="ARBA00004123"/>
    </source>
</evidence>
<evidence type="ECO:0000256" key="5">
    <source>
        <dbReference type="ARBA" id="ARBA00022694"/>
    </source>
</evidence>
<dbReference type="InterPro" id="IPR013926">
    <property type="entry name" value="CGI121/TPRKB"/>
</dbReference>
<evidence type="ECO:0000256" key="2">
    <source>
        <dbReference type="ARBA" id="ARBA00005546"/>
    </source>
</evidence>
<dbReference type="InterPro" id="IPR036504">
    <property type="entry name" value="CGI121/TPRKB_sf"/>
</dbReference>
<dbReference type="EMBL" id="JAAMOD010000109">
    <property type="protein sequence ID" value="KAF5240713.1"/>
    <property type="molecule type" value="Genomic_DNA"/>
</dbReference>
<evidence type="ECO:0000313" key="9">
    <source>
        <dbReference type="EMBL" id="KAF5240713.1"/>
    </source>
</evidence>